<dbReference type="STRING" id="1184151.AW736_10235"/>
<accession>A0A178IJS9</accession>
<organism evidence="9 10">
    <name type="scientific">Termitidicoccus mucosus</name>
    <dbReference type="NCBI Taxonomy" id="1184151"/>
    <lineage>
        <taxon>Bacteria</taxon>
        <taxon>Pseudomonadati</taxon>
        <taxon>Verrucomicrobiota</taxon>
        <taxon>Opitutia</taxon>
        <taxon>Opitutales</taxon>
        <taxon>Opitutaceae</taxon>
        <taxon>Termitidicoccus</taxon>
    </lineage>
</organism>
<dbReference type="InterPro" id="IPR020929">
    <property type="entry name" value="Ribosomal_uL5_CS"/>
</dbReference>
<dbReference type="EMBL" id="LRRQ01000075">
    <property type="protein sequence ID" value="OAM90143.1"/>
    <property type="molecule type" value="Genomic_DNA"/>
</dbReference>
<dbReference type="FunFam" id="3.30.1440.10:FF:000001">
    <property type="entry name" value="50S ribosomal protein L5"/>
    <property type="match status" value="1"/>
</dbReference>
<dbReference type="Gene3D" id="3.30.1440.10">
    <property type="match status" value="1"/>
</dbReference>
<dbReference type="InterPro" id="IPR002132">
    <property type="entry name" value="Ribosomal_uL5"/>
</dbReference>
<dbReference type="InterPro" id="IPR031309">
    <property type="entry name" value="Ribosomal_uL5_C"/>
</dbReference>
<dbReference type="GO" id="GO:0003735">
    <property type="term" value="F:structural constituent of ribosome"/>
    <property type="evidence" value="ECO:0007669"/>
    <property type="project" value="InterPro"/>
</dbReference>
<dbReference type="AlphaFoldDB" id="A0A178IJS9"/>
<evidence type="ECO:0000313" key="10">
    <source>
        <dbReference type="Proteomes" id="UP000078486"/>
    </source>
</evidence>
<dbReference type="InterPro" id="IPR022803">
    <property type="entry name" value="Ribosomal_uL5_dom_sf"/>
</dbReference>
<evidence type="ECO:0000259" key="7">
    <source>
        <dbReference type="Pfam" id="PF00281"/>
    </source>
</evidence>
<dbReference type="PIRSF" id="PIRSF002161">
    <property type="entry name" value="Ribosomal_L5"/>
    <property type="match status" value="1"/>
</dbReference>
<dbReference type="Pfam" id="PF00673">
    <property type="entry name" value="Ribosomal_L5_C"/>
    <property type="match status" value="1"/>
</dbReference>
<proteinExistence type="inferred from homology"/>
<dbReference type="GO" id="GO:0019843">
    <property type="term" value="F:rRNA binding"/>
    <property type="evidence" value="ECO:0007669"/>
    <property type="project" value="UniProtKB-UniRule"/>
</dbReference>
<keyword evidence="2 5" id="KW-0689">Ribosomal protein</keyword>
<feature type="domain" description="Large ribosomal subunit protein uL5 N-terminal" evidence="7">
    <location>
        <begin position="29"/>
        <end position="84"/>
    </location>
</feature>
<evidence type="ECO:0000313" key="9">
    <source>
        <dbReference type="EMBL" id="OAM90143.1"/>
    </source>
</evidence>
<dbReference type="PROSITE" id="PS00358">
    <property type="entry name" value="RIBOSOMAL_L5"/>
    <property type="match status" value="1"/>
</dbReference>
<dbReference type="GO" id="GO:1990904">
    <property type="term" value="C:ribonucleoprotein complex"/>
    <property type="evidence" value="ECO:0007669"/>
    <property type="project" value="UniProtKB-KW"/>
</dbReference>
<keyword evidence="5" id="KW-0694">RNA-binding</keyword>
<protein>
    <recommendedName>
        <fullName evidence="4 5">Large ribosomal subunit protein uL5</fullName>
    </recommendedName>
</protein>
<keyword evidence="5" id="KW-0699">rRNA-binding</keyword>
<evidence type="ECO:0000256" key="2">
    <source>
        <dbReference type="ARBA" id="ARBA00022980"/>
    </source>
</evidence>
<comment type="caution">
    <text evidence="9">The sequence shown here is derived from an EMBL/GenBank/DDBJ whole genome shotgun (WGS) entry which is preliminary data.</text>
</comment>
<name>A0A178IJS9_9BACT</name>
<dbReference type="RefSeq" id="WP_068770171.1">
    <property type="nucleotide sequence ID" value="NZ_CP109796.1"/>
</dbReference>
<sequence length="193" mass="21056">MSSKYTPALKKHYIEQVAPALVKSRGYANKHEVPKIAKISLNTGIDADADKNQIADIARDLGLIAGQKPVLSKSKKAISNFKLRQGQVVGAFVTLRGDAMWEFLYRLLAVALPTIRDFRGVSPKLDGQGNYNLGITDFTIFPEITVENVKKSMGLDISIVTTAQTDEEGRELLKLLGMPFRRTEAAPAAAKAA</sequence>
<dbReference type="SUPFAM" id="SSF55282">
    <property type="entry name" value="RL5-like"/>
    <property type="match status" value="1"/>
</dbReference>
<evidence type="ECO:0000256" key="5">
    <source>
        <dbReference type="HAMAP-Rule" id="MF_01333"/>
    </source>
</evidence>
<comment type="similarity">
    <text evidence="1 5 6">Belongs to the universal ribosomal protein uL5 family.</text>
</comment>
<dbReference type="InterPro" id="IPR020930">
    <property type="entry name" value="Ribosomal_uL5_bac-type"/>
</dbReference>
<evidence type="ECO:0000256" key="1">
    <source>
        <dbReference type="ARBA" id="ARBA00008553"/>
    </source>
</evidence>
<dbReference type="PANTHER" id="PTHR11994">
    <property type="entry name" value="60S RIBOSOMAL PROTEIN L11-RELATED"/>
    <property type="match status" value="1"/>
</dbReference>
<reference evidence="9 10" key="1">
    <citation type="submission" date="2016-01" db="EMBL/GenBank/DDBJ databases">
        <title>High potential of lignocellulose degradation of a new Verrucomicrobia species.</title>
        <authorList>
            <person name="Wang Y."/>
            <person name="Shi Y."/>
            <person name="Qiu Z."/>
            <person name="Liu S."/>
            <person name="Yang H."/>
        </authorList>
    </citation>
    <scope>NUCLEOTIDE SEQUENCE [LARGE SCALE GENOMIC DNA]</scope>
    <source>
        <strain evidence="9 10">TSB47</strain>
    </source>
</reference>
<keyword evidence="10" id="KW-1185">Reference proteome</keyword>
<dbReference type="NCBIfam" id="NF000585">
    <property type="entry name" value="PRK00010.1"/>
    <property type="match status" value="1"/>
</dbReference>
<evidence type="ECO:0000256" key="6">
    <source>
        <dbReference type="RuleBase" id="RU003930"/>
    </source>
</evidence>
<dbReference type="OrthoDB" id="9806626at2"/>
<comment type="function">
    <text evidence="5">This is 1 of the proteins that bind and probably mediate the attachment of the 5S RNA into the large ribosomal subunit, where it forms part of the central protuberance. In the 70S ribosome it contacts protein S13 of the 30S subunit (bridge B1b), connecting the 2 subunits; this bridge is implicated in subunit movement. Contacts the P site tRNA; the 5S rRNA and some of its associated proteins might help stabilize positioning of ribosome-bound tRNAs.</text>
</comment>
<evidence type="ECO:0000256" key="4">
    <source>
        <dbReference type="ARBA" id="ARBA00035245"/>
    </source>
</evidence>
<dbReference type="GO" id="GO:0006412">
    <property type="term" value="P:translation"/>
    <property type="evidence" value="ECO:0007669"/>
    <property type="project" value="UniProtKB-UniRule"/>
</dbReference>
<comment type="subunit">
    <text evidence="5">Part of the 50S ribosomal subunit; part of the 5S rRNA/L5/L18/L25 subcomplex. Contacts the 5S rRNA and the P site tRNA. Forms a bridge to the 30S subunit in the 70S ribosome.</text>
</comment>
<dbReference type="HAMAP" id="MF_01333_B">
    <property type="entry name" value="Ribosomal_uL5_B"/>
    <property type="match status" value="1"/>
</dbReference>
<keyword evidence="3 5" id="KW-0687">Ribonucleoprotein</keyword>
<dbReference type="Pfam" id="PF00281">
    <property type="entry name" value="Ribosomal_L5"/>
    <property type="match status" value="1"/>
</dbReference>
<dbReference type="GO" id="GO:0000049">
    <property type="term" value="F:tRNA binding"/>
    <property type="evidence" value="ECO:0007669"/>
    <property type="project" value="UniProtKB-UniRule"/>
</dbReference>
<dbReference type="GO" id="GO:0005840">
    <property type="term" value="C:ribosome"/>
    <property type="evidence" value="ECO:0007669"/>
    <property type="project" value="UniProtKB-KW"/>
</dbReference>
<keyword evidence="5" id="KW-0820">tRNA-binding</keyword>
<dbReference type="InterPro" id="IPR031310">
    <property type="entry name" value="Ribosomal_uL5_N"/>
</dbReference>
<evidence type="ECO:0000256" key="3">
    <source>
        <dbReference type="ARBA" id="ARBA00023274"/>
    </source>
</evidence>
<dbReference type="Proteomes" id="UP000078486">
    <property type="component" value="Unassembled WGS sequence"/>
</dbReference>
<gene>
    <name evidence="5" type="primary">rplE</name>
    <name evidence="9" type="ORF">AW736_10235</name>
</gene>
<evidence type="ECO:0000259" key="8">
    <source>
        <dbReference type="Pfam" id="PF00673"/>
    </source>
</evidence>
<feature type="domain" description="Large ribosomal subunit protein uL5 C-terminal" evidence="8">
    <location>
        <begin position="89"/>
        <end position="180"/>
    </location>
</feature>